<accession>A0A1G6KHM7</accession>
<reference evidence="3" key="1">
    <citation type="submission" date="2016-09" db="EMBL/GenBank/DDBJ databases">
        <authorList>
            <person name="Varghese N."/>
            <person name="Submissions S."/>
        </authorList>
    </citation>
    <scope>NUCLEOTIDE SEQUENCE [LARGE SCALE GENOMIC DNA]</scope>
    <source>
        <strain evidence="3">S5</strain>
    </source>
</reference>
<name>A0A1G6KHM7_9BACI</name>
<dbReference type="Pfam" id="PF04542">
    <property type="entry name" value="Sigma70_r2"/>
    <property type="match status" value="1"/>
</dbReference>
<dbReference type="STRING" id="1612202.SAMN05421734_10694"/>
<sequence>MEVSFTQLLEDFKPMIYHLLNKYHIRDSDGDYFQELSITLWKASTSYDQARMKFSTYAYQTMQFRLIDLIRKNSKMKESEERFKKCLRAEDMSFVCVDHNLTEWILDIRNCLTKNEWFWFVGEIVEGKRLVDIALEQGVSANAVRHWKRKAIIKIRNIYRNK</sequence>
<proteinExistence type="predicted"/>
<evidence type="ECO:0000259" key="1">
    <source>
        <dbReference type="Pfam" id="PF04542"/>
    </source>
</evidence>
<keyword evidence="3" id="KW-1185">Reference proteome</keyword>
<organism evidence="2 3">
    <name type="scientific">Pelagirhabdus alkalitolerans</name>
    <dbReference type="NCBI Taxonomy" id="1612202"/>
    <lineage>
        <taxon>Bacteria</taxon>
        <taxon>Bacillati</taxon>
        <taxon>Bacillota</taxon>
        <taxon>Bacilli</taxon>
        <taxon>Bacillales</taxon>
        <taxon>Bacillaceae</taxon>
        <taxon>Pelagirhabdus</taxon>
    </lineage>
</organism>
<dbReference type="EMBL" id="FMYI01000006">
    <property type="protein sequence ID" value="SDC30427.1"/>
    <property type="molecule type" value="Genomic_DNA"/>
</dbReference>
<dbReference type="InterPro" id="IPR007627">
    <property type="entry name" value="RNA_pol_sigma70_r2"/>
</dbReference>
<dbReference type="AlphaFoldDB" id="A0A1G6KHM7"/>
<dbReference type="InterPro" id="IPR013324">
    <property type="entry name" value="RNA_pol_sigma_r3/r4-like"/>
</dbReference>
<dbReference type="NCBIfam" id="TIGR02937">
    <property type="entry name" value="sigma70-ECF"/>
    <property type="match status" value="1"/>
</dbReference>
<protein>
    <submittedName>
        <fullName evidence="2">RNA polymerase sigma factor, sigma-70 family</fullName>
    </submittedName>
</protein>
<dbReference type="SUPFAM" id="SSF88946">
    <property type="entry name" value="Sigma2 domain of RNA polymerase sigma factors"/>
    <property type="match status" value="1"/>
</dbReference>
<dbReference type="RefSeq" id="WP_090795939.1">
    <property type="nucleotide sequence ID" value="NZ_FMYI01000006.1"/>
</dbReference>
<dbReference type="Gene3D" id="1.10.1740.10">
    <property type="match status" value="1"/>
</dbReference>
<dbReference type="GO" id="GO:0003700">
    <property type="term" value="F:DNA-binding transcription factor activity"/>
    <property type="evidence" value="ECO:0007669"/>
    <property type="project" value="InterPro"/>
</dbReference>
<gene>
    <name evidence="2" type="ORF">SAMN05421734_10694</name>
</gene>
<dbReference type="Proteomes" id="UP000242949">
    <property type="component" value="Unassembled WGS sequence"/>
</dbReference>
<dbReference type="SUPFAM" id="SSF88659">
    <property type="entry name" value="Sigma3 and sigma4 domains of RNA polymerase sigma factors"/>
    <property type="match status" value="1"/>
</dbReference>
<feature type="domain" description="RNA polymerase sigma-70 region 2" evidence="1">
    <location>
        <begin position="8"/>
        <end position="75"/>
    </location>
</feature>
<evidence type="ECO:0000313" key="3">
    <source>
        <dbReference type="Proteomes" id="UP000242949"/>
    </source>
</evidence>
<dbReference type="InterPro" id="IPR013325">
    <property type="entry name" value="RNA_pol_sigma_r2"/>
</dbReference>
<dbReference type="InterPro" id="IPR014284">
    <property type="entry name" value="RNA_pol_sigma-70_dom"/>
</dbReference>
<dbReference type="OrthoDB" id="9783788at2"/>
<dbReference type="GO" id="GO:0006352">
    <property type="term" value="P:DNA-templated transcription initiation"/>
    <property type="evidence" value="ECO:0007669"/>
    <property type="project" value="InterPro"/>
</dbReference>
<evidence type="ECO:0000313" key="2">
    <source>
        <dbReference type="EMBL" id="SDC30427.1"/>
    </source>
</evidence>